<sequence length="651" mass="72071">MRVSFSWVGGSFQGGGDCTGSSSIKSTGRHTSHYSNLESVPEEPDTEAVDDFGQNEGTFGEDYPVIHESHKEEDDEDGRKPQSGRLPTLQSRARLIRTPAKNDRSEPDLASPHYSDTVSQQQISELTQEGSSNILITELRDHEGITGFDDENDNLEQTIQTITIETVDQHDKDAEEQEEWDTDLEIDVLNIRIYDEAKLSRQVDDARFRLNSLPEHDPSGRSDYEKYCQSLGVVPVSYFLRHITDPEITMRWHGLGPVAAKAIALVLRDNITLDKLNLQGNWMQGEGCVAMARMLEENDYITDVNLADNKLGTIGAQSLCQMLGVNATLRKLDISGNDFTDKDAPTFALGMENAKYLRELNLSRNLFGIEAGEILGPAIGGNDILESLDLSWNQIRGSGAIALAKGVQENIRLKYCNLSWNGFGPEGGTAIATALENNNTLLELDISGNRLTADTVLKMAKAIAKNDTLKILRMGNNLLTTAGAIALATAISQSESSQMEELDITDVPVEFEFLRIVEEIKSKKVNFTTKHGPVLRSGNTAEDIGKPAIDPFKRKEPILLLKEHIVVNDMRLVEVLKNYDPDGKLSVTPEDFIHAVEDLAVPFDKKKLEMTVNQLADRQSGRIFFGDFLDQQKRANMMNAEKDVGGTNTNS</sequence>
<evidence type="ECO:0000313" key="3">
    <source>
        <dbReference type="EMBL" id="KAL3874329.1"/>
    </source>
</evidence>
<organism evidence="3 4">
    <name type="scientific">Sinanodonta woodiana</name>
    <name type="common">Chinese pond mussel</name>
    <name type="synonym">Anodonta woodiana</name>
    <dbReference type="NCBI Taxonomy" id="1069815"/>
    <lineage>
        <taxon>Eukaryota</taxon>
        <taxon>Metazoa</taxon>
        <taxon>Spiralia</taxon>
        <taxon>Lophotrochozoa</taxon>
        <taxon>Mollusca</taxon>
        <taxon>Bivalvia</taxon>
        <taxon>Autobranchia</taxon>
        <taxon>Heteroconchia</taxon>
        <taxon>Palaeoheterodonta</taxon>
        <taxon>Unionida</taxon>
        <taxon>Unionoidea</taxon>
        <taxon>Unionidae</taxon>
        <taxon>Unioninae</taxon>
        <taxon>Sinanodonta</taxon>
    </lineage>
</organism>
<proteinExistence type="predicted"/>
<dbReference type="InterPro" id="IPR032675">
    <property type="entry name" value="LRR_dom_sf"/>
</dbReference>
<name>A0ABD3WK56_SINWO</name>
<dbReference type="InterPro" id="IPR002048">
    <property type="entry name" value="EF_hand_dom"/>
</dbReference>
<dbReference type="AlphaFoldDB" id="A0ABD3WK56"/>
<feature type="compositionally biased region" description="Acidic residues" evidence="1">
    <location>
        <begin position="40"/>
        <end position="50"/>
    </location>
</feature>
<dbReference type="PANTHER" id="PTHR24114:SF50">
    <property type="entry name" value="RNI-LIKE PROTEIN"/>
    <property type="match status" value="1"/>
</dbReference>
<protein>
    <recommendedName>
        <fullName evidence="2">EF-hand domain-containing protein</fullName>
    </recommendedName>
</protein>
<dbReference type="SMART" id="SM00368">
    <property type="entry name" value="LRR_RI"/>
    <property type="match status" value="8"/>
</dbReference>
<dbReference type="SUPFAM" id="SSF52047">
    <property type="entry name" value="RNI-like"/>
    <property type="match status" value="1"/>
</dbReference>
<gene>
    <name evidence="3" type="ORF">ACJMK2_037359</name>
</gene>
<evidence type="ECO:0000256" key="1">
    <source>
        <dbReference type="SAM" id="MobiDB-lite"/>
    </source>
</evidence>
<keyword evidence="4" id="KW-1185">Reference proteome</keyword>
<dbReference type="Gene3D" id="3.80.10.10">
    <property type="entry name" value="Ribonuclease Inhibitor"/>
    <property type="match status" value="3"/>
</dbReference>
<dbReference type="Pfam" id="PF13516">
    <property type="entry name" value="LRR_6"/>
    <property type="match status" value="6"/>
</dbReference>
<dbReference type="Proteomes" id="UP001634394">
    <property type="component" value="Unassembled WGS sequence"/>
</dbReference>
<dbReference type="SUPFAM" id="SSF47473">
    <property type="entry name" value="EF-hand"/>
    <property type="match status" value="1"/>
</dbReference>
<evidence type="ECO:0000313" key="4">
    <source>
        <dbReference type="Proteomes" id="UP001634394"/>
    </source>
</evidence>
<dbReference type="InterPro" id="IPR001611">
    <property type="entry name" value="Leu-rich_rpt"/>
</dbReference>
<feature type="compositionally biased region" description="Basic and acidic residues" evidence="1">
    <location>
        <begin position="64"/>
        <end position="80"/>
    </location>
</feature>
<feature type="domain" description="EF-hand" evidence="2">
    <location>
        <begin position="567"/>
        <end position="602"/>
    </location>
</feature>
<feature type="region of interest" description="Disordered" evidence="1">
    <location>
        <begin position="1"/>
        <end position="130"/>
    </location>
</feature>
<dbReference type="InterPro" id="IPR011992">
    <property type="entry name" value="EF-hand-dom_pair"/>
</dbReference>
<feature type="compositionally biased region" description="Polar residues" evidence="1">
    <location>
        <begin position="114"/>
        <end position="130"/>
    </location>
</feature>
<dbReference type="EMBL" id="JBJQND010000006">
    <property type="protein sequence ID" value="KAL3874329.1"/>
    <property type="molecule type" value="Genomic_DNA"/>
</dbReference>
<evidence type="ECO:0000259" key="2">
    <source>
        <dbReference type="PROSITE" id="PS50222"/>
    </source>
</evidence>
<reference evidence="3 4" key="1">
    <citation type="submission" date="2024-11" db="EMBL/GenBank/DDBJ databases">
        <title>Chromosome-level genome assembly of the freshwater bivalve Anodonta woodiana.</title>
        <authorList>
            <person name="Chen X."/>
        </authorList>
    </citation>
    <scope>NUCLEOTIDE SEQUENCE [LARGE SCALE GENOMIC DNA]</scope>
    <source>
        <strain evidence="3">MN2024</strain>
        <tissue evidence="3">Gills</tissue>
    </source>
</reference>
<dbReference type="PANTHER" id="PTHR24114">
    <property type="entry name" value="LEUCINE RICH REPEAT FAMILY PROTEIN"/>
    <property type="match status" value="1"/>
</dbReference>
<comment type="caution">
    <text evidence="3">The sequence shown here is derived from an EMBL/GenBank/DDBJ whole genome shotgun (WGS) entry which is preliminary data.</text>
</comment>
<dbReference type="PROSITE" id="PS50222">
    <property type="entry name" value="EF_HAND_2"/>
    <property type="match status" value="1"/>
</dbReference>
<accession>A0ABD3WK56</accession>
<dbReference type="InterPro" id="IPR052394">
    <property type="entry name" value="LRR-containing"/>
</dbReference>